<dbReference type="KEGG" id="byl:A4V09_07785"/>
<keyword evidence="1" id="KW-0812">Transmembrane</keyword>
<evidence type="ECO:0000313" key="2">
    <source>
        <dbReference type="EMBL" id="ANU75676.1"/>
    </source>
</evidence>
<dbReference type="Pfam" id="PF12679">
    <property type="entry name" value="ABC2_membrane_2"/>
    <property type="match status" value="1"/>
</dbReference>
<dbReference type="STRING" id="1796616.A4V09_07785"/>
<evidence type="ECO:0000313" key="3">
    <source>
        <dbReference type="Proteomes" id="UP000092574"/>
    </source>
</evidence>
<dbReference type="OrthoDB" id="66636at2"/>
<dbReference type="RefSeq" id="WP_065541865.1">
    <property type="nucleotide sequence ID" value="NZ_CP015405.2"/>
</dbReference>
<gene>
    <name evidence="2" type="ORF">A4V09_07785</name>
</gene>
<dbReference type="AlphaFoldDB" id="A0A1C7I7R3"/>
<name>A0A1C7I7R3_9FIRM</name>
<evidence type="ECO:0008006" key="4">
    <source>
        <dbReference type="Google" id="ProtNLM"/>
    </source>
</evidence>
<feature type="transmembrane region" description="Helical" evidence="1">
    <location>
        <begin position="72"/>
        <end position="90"/>
    </location>
</feature>
<accession>A0A1C7I7R3</accession>
<feature type="transmembrane region" description="Helical" evidence="1">
    <location>
        <begin position="190"/>
        <end position="209"/>
    </location>
</feature>
<sequence>MNATLFKKEIKSNWLLLVIFLAVLSVYGSMITMMFNPEMGDSLKMMADSMPDLFAAFGMADVGQTLLEFVSGYLYGMLYVAFPAVFIIILSNRLAAKYVDNGSMAYLLAVPAKRWKIMMTQCVFMLVSLLVIVIYVTCLILVVSEVLFPGEMETAAFIRINVGLLGMLVFFGGACFCASCFSNESKTSSAVSTAIVVYSVLVQMISQVGDRFEKVKYATPVTLFDIDGLSAGDGKAWMMCGILYLAGILLMGIGIIRFSKRDLPL</sequence>
<reference evidence="2" key="1">
    <citation type="submission" date="2017-04" db="EMBL/GenBank/DDBJ databases">
        <title>Complete Genome Sequences of Twelve Strains of a Stable Defined Moderately Diverse Mouse Microbiota 2 (sDMDMm2).</title>
        <authorList>
            <person name="Uchimura Y."/>
            <person name="Wyss M."/>
            <person name="Brugiroux S."/>
            <person name="Limenitakis J.P."/>
            <person name="Stecher B."/>
            <person name="McCoy K.D."/>
            <person name="Macpherson A.J."/>
        </authorList>
    </citation>
    <scope>NUCLEOTIDE SEQUENCE</scope>
    <source>
        <strain evidence="2">YL58</strain>
    </source>
</reference>
<dbReference type="GO" id="GO:0005886">
    <property type="term" value="C:plasma membrane"/>
    <property type="evidence" value="ECO:0007669"/>
    <property type="project" value="UniProtKB-SubCell"/>
</dbReference>
<dbReference type="Proteomes" id="UP000092574">
    <property type="component" value="Chromosome"/>
</dbReference>
<dbReference type="EMBL" id="CP015405">
    <property type="protein sequence ID" value="ANU75676.1"/>
    <property type="molecule type" value="Genomic_DNA"/>
</dbReference>
<organism evidence="2 3">
    <name type="scientific">Blautia pseudococcoides</name>
    <dbReference type="NCBI Taxonomy" id="1796616"/>
    <lineage>
        <taxon>Bacteria</taxon>
        <taxon>Bacillati</taxon>
        <taxon>Bacillota</taxon>
        <taxon>Clostridia</taxon>
        <taxon>Lachnospirales</taxon>
        <taxon>Lachnospiraceae</taxon>
        <taxon>Blautia</taxon>
    </lineage>
</organism>
<keyword evidence="1" id="KW-1133">Transmembrane helix</keyword>
<proteinExistence type="predicted"/>
<keyword evidence="1" id="KW-0472">Membrane</keyword>
<keyword evidence="3" id="KW-1185">Reference proteome</keyword>
<feature type="transmembrane region" description="Helical" evidence="1">
    <location>
        <begin position="12"/>
        <end position="35"/>
    </location>
</feature>
<dbReference type="PANTHER" id="PTHR37305:SF2">
    <property type="entry name" value="BACITRACIN TRANSPORT PERMEASE PROTEIN BCRB"/>
    <property type="match status" value="1"/>
</dbReference>
<feature type="transmembrane region" description="Helical" evidence="1">
    <location>
        <begin position="236"/>
        <end position="256"/>
    </location>
</feature>
<dbReference type="PANTHER" id="PTHR37305">
    <property type="entry name" value="INTEGRAL MEMBRANE PROTEIN-RELATED"/>
    <property type="match status" value="1"/>
</dbReference>
<protein>
    <recommendedName>
        <fullName evidence="4">ABC-2 type transport system permease protein</fullName>
    </recommendedName>
</protein>
<dbReference type="GO" id="GO:0140359">
    <property type="term" value="F:ABC-type transporter activity"/>
    <property type="evidence" value="ECO:0007669"/>
    <property type="project" value="InterPro"/>
</dbReference>
<evidence type="ECO:0000256" key="1">
    <source>
        <dbReference type="SAM" id="Phobius"/>
    </source>
</evidence>
<feature type="transmembrane region" description="Helical" evidence="1">
    <location>
        <begin position="123"/>
        <end position="144"/>
    </location>
</feature>
<feature type="transmembrane region" description="Helical" evidence="1">
    <location>
        <begin position="156"/>
        <end position="178"/>
    </location>
</feature>